<sequence length="142" mass="16391">MPLALATWTHNWLTSSADYDDARDALVHNFQGQADRLLVDGHHICRLTVNWNLPSYPGLQVNSEHSAWLNYFAVLDCFPRNSVNQAPEQARVCPQEIQDRSADSCPYFSKYHKTHFMITMLKMDSNPHICHKPFPVHKPPDY</sequence>
<evidence type="ECO:0000313" key="1">
    <source>
        <dbReference type="EMBL" id="RMC16027.1"/>
    </source>
</evidence>
<gene>
    <name evidence="1" type="ORF">DUI87_08234</name>
</gene>
<keyword evidence="2" id="KW-1185">Reference proteome</keyword>
<dbReference type="Proteomes" id="UP000269221">
    <property type="component" value="Unassembled WGS sequence"/>
</dbReference>
<accession>A0A3M0L9V6</accession>
<proteinExistence type="predicted"/>
<organism evidence="1 2">
    <name type="scientific">Hirundo rustica rustica</name>
    <dbReference type="NCBI Taxonomy" id="333673"/>
    <lineage>
        <taxon>Eukaryota</taxon>
        <taxon>Metazoa</taxon>
        <taxon>Chordata</taxon>
        <taxon>Craniata</taxon>
        <taxon>Vertebrata</taxon>
        <taxon>Euteleostomi</taxon>
        <taxon>Archelosauria</taxon>
        <taxon>Archosauria</taxon>
        <taxon>Dinosauria</taxon>
        <taxon>Saurischia</taxon>
        <taxon>Theropoda</taxon>
        <taxon>Coelurosauria</taxon>
        <taxon>Aves</taxon>
        <taxon>Neognathae</taxon>
        <taxon>Neoaves</taxon>
        <taxon>Telluraves</taxon>
        <taxon>Australaves</taxon>
        <taxon>Passeriformes</taxon>
        <taxon>Sylvioidea</taxon>
        <taxon>Hirundinidae</taxon>
        <taxon>Hirundo</taxon>
    </lineage>
</organism>
<comment type="caution">
    <text evidence="1">The sequence shown here is derived from an EMBL/GenBank/DDBJ whole genome shotgun (WGS) entry which is preliminary data.</text>
</comment>
<name>A0A3M0L9V6_HIRRU</name>
<evidence type="ECO:0000313" key="2">
    <source>
        <dbReference type="Proteomes" id="UP000269221"/>
    </source>
</evidence>
<dbReference type="AlphaFoldDB" id="A0A3M0L9V6"/>
<reference evidence="1 2" key="1">
    <citation type="submission" date="2018-07" db="EMBL/GenBank/DDBJ databases">
        <title>A high quality draft genome assembly of the barn swallow (H. rustica rustica).</title>
        <authorList>
            <person name="Formenti G."/>
            <person name="Chiara M."/>
            <person name="Poveda L."/>
            <person name="Francoijs K.-J."/>
            <person name="Bonisoli-Alquati A."/>
            <person name="Canova L."/>
            <person name="Gianfranceschi L."/>
            <person name="Horner D.S."/>
            <person name="Saino N."/>
        </authorList>
    </citation>
    <scope>NUCLEOTIDE SEQUENCE [LARGE SCALE GENOMIC DNA]</scope>
    <source>
        <strain evidence="1">Chelidonia</strain>
        <tissue evidence="1">Blood</tissue>
    </source>
</reference>
<protein>
    <submittedName>
        <fullName evidence="1">Uncharacterized protein</fullName>
    </submittedName>
</protein>
<dbReference type="EMBL" id="QRBI01000104">
    <property type="protein sequence ID" value="RMC16027.1"/>
    <property type="molecule type" value="Genomic_DNA"/>
</dbReference>